<sequence length="256" mass="26875">MSLTGYSIGVASIRTRSEPRTGPLMAQVSEMARSLSMAMCVGYPEKEGDRIFNAAAVFDDTGRLIHHYRKTHLFGAYELAVFTPGGAGELACSRLNSSSKPGSLAFGLMICMDCEYPEPARLLALQGAEIIILPTALGAGPVQHLTPRCVVPTRALENHIFIAYANFCGPAAGPDDSAFVGQSAVIGPDGMDLCRAPGPESIHRHASVDSACVRCADVESAAFAADVARNPYLTARRPELYAAISDAAACAAAGRA</sequence>
<dbReference type="InterPro" id="IPR003010">
    <property type="entry name" value="C-N_Hydrolase"/>
</dbReference>
<evidence type="ECO:0000313" key="5">
    <source>
        <dbReference type="Proteomes" id="UP000626109"/>
    </source>
</evidence>
<dbReference type="SUPFAM" id="SSF56317">
    <property type="entry name" value="Carbon-nitrogen hydrolase"/>
    <property type="match status" value="1"/>
</dbReference>
<dbReference type="AlphaFoldDB" id="A0A813LQV1"/>
<keyword evidence="1" id="KW-0378">Hydrolase</keyword>
<name>A0A813LQV1_POLGL</name>
<accession>A0A813LQV1</accession>
<dbReference type="PROSITE" id="PS50263">
    <property type="entry name" value="CN_HYDROLASE"/>
    <property type="match status" value="1"/>
</dbReference>
<dbReference type="EMBL" id="CAJNNW010036752">
    <property type="protein sequence ID" value="CAE8737289.1"/>
    <property type="molecule type" value="Genomic_DNA"/>
</dbReference>
<gene>
    <name evidence="3" type="ORF">PGLA1383_LOCUS22384</name>
    <name evidence="4" type="ORF">PGLA2088_LOCUS48707</name>
</gene>
<dbReference type="GO" id="GO:0050126">
    <property type="term" value="F:N-carbamoylputrescine amidase activity"/>
    <property type="evidence" value="ECO:0007669"/>
    <property type="project" value="TreeGrafter"/>
</dbReference>
<dbReference type="OrthoDB" id="10250282at2759"/>
<organism evidence="4 5">
    <name type="scientific">Polarella glacialis</name>
    <name type="common">Dinoflagellate</name>
    <dbReference type="NCBI Taxonomy" id="89957"/>
    <lineage>
        <taxon>Eukaryota</taxon>
        <taxon>Sar</taxon>
        <taxon>Alveolata</taxon>
        <taxon>Dinophyceae</taxon>
        <taxon>Suessiales</taxon>
        <taxon>Suessiaceae</taxon>
        <taxon>Polarella</taxon>
    </lineage>
</organism>
<evidence type="ECO:0000259" key="2">
    <source>
        <dbReference type="PROSITE" id="PS50263"/>
    </source>
</evidence>
<comment type="caution">
    <text evidence="4">The sequence shown here is derived from an EMBL/GenBank/DDBJ whole genome shotgun (WGS) entry which is preliminary data.</text>
</comment>
<dbReference type="InterPro" id="IPR036526">
    <property type="entry name" value="C-N_Hydrolase_sf"/>
</dbReference>
<reference evidence="4" key="1">
    <citation type="submission" date="2021-02" db="EMBL/GenBank/DDBJ databases">
        <authorList>
            <person name="Dougan E. K."/>
            <person name="Rhodes N."/>
            <person name="Thang M."/>
            <person name="Chan C."/>
        </authorList>
    </citation>
    <scope>NUCLEOTIDE SEQUENCE</scope>
</reference>
<dbReference type="EMBL" id="CAJNNV010016140">
    <property type="protein sequence ID" value="CAE8604208.1"/>
    <property type="molecule type" value="Genomic_DNA"/>
</dbReference>
<dbReference type="Pfam" id="PF00795">
    <property type="entry name" value="CN_hydrolase"/>
    <property type="match status" value="1"/>
</dbReference>
<dbReference type="Proteomes" id="UP000626109">
    <property type="component" value="Unassembled WGS sequence"/>
</dbReference>
<feature type="domain" description="CN hydrolase" evidence="2">
    <location>
        <begin position="1"/>
        <end position="210"/>
    </location>
</feature>
<protein>
    <recommendedName>
        <fullName evidence="2">CN hydrolase domain-containing protein</fullName>
    </recommendedName>
</protein>
<dbReference type="OMA" id="AYMNATW"/>
<dbReference type="GO" id="GO:0033388">
    <property type="term" value="P:putrescine biosynthetic process from arginine"/>
    <property type="evidence" value="ECO:0007669"/>
    <property type="project" value="TreeGrafter"/>
</dbReference>
<dbReference type="PANTHER" id="PTHR43674">
    <property type="entry name" value="NITRILASE C965.09-RELATED"/>
    <property type="match status" value="1"/>
</dbReference>
<dbReference type="InterPro" id="IPR050345">
    <property type="entry name" value="Aliph_Amidase/BUP"/>
</dbReference>
<dbReference type="PANTHER" id="PTHR43674:SF2">
    <property type="entry name" value="BETA-UREIDOPROPIONASE"/>
    <property type="match status" value="1"/>
</dbReference>
<proteinExistence type="predicted"/>
<dbReference type="Proteomes" id="UP000654075">
    <property type="component" value="Unassembled WGS sequence"/>
</dbReference>
<evidence type="ECO:0000313" key="6">
    <source>
        <dbReference type="Proteomes" id="UP000654075"/>
    </source>
</evidence>
<evidence type="ECO:0000313" key="3">
    <source>
        <dbReference type="EMBL" id="CAE8604208.1"/>
    </source>
</evidence>
<evidence type="ECO:0000313" key="4">
    <source>
        <dbReference type="EMBL" id="CAE8737289.1"/>
    </source>
</evidence>
<dbReference type="Gene3D" id="3.60.110.10">
    <property type="entry name" value="Carbon-nitrogen hydrolase"/>
    <property type="match status" value="1"/>
</dbReference>
<evidence type="ECO:0000256" key="1">
    <source>
        <dbReference type="ARBA" id="ARBA00022801"/>
    </source>
</evidence>
<keyword evidence="6" id="KW-1185">Reference proteome</keyword>